<dbReference type="SUPFAM" id="SSF55961">
    <property type="entry name" value="Bet v1-like"/>
    <property type="match status" value="1"/>
</dbReference>
<evidence type="ECO:0000313" key="1">
    <source>
        <dbReference type="EMBL" id="QAY69410.1"/>
    </source>
</evidence>
<dbReference type="Pfam" id="PF10604">
    <property type="entry name" value="Polyketide_cyc2"/>
    <property type="match status" value="1"/>
</dbReference>
<dbReference type="InterPro" id="IPR023393">
    <property type="entry name" value="START-like_dom_sf"/>
</dbReference>
<protein>
    <submittedName>
        <fullName evidence="1">Polyketide cyclase</fullName>
    </submittedName>
</protein>
<name>A0A4P6F0Y2_9MICO</name>
<reference evidence="1 2" key="1">
    <citation type="submission" date="2019-01" db="EMBL/GenBank/DDBJ databases">
        <title>Genome sequencing of strain FW10M-9.</title>
        <authorList>
            <person name="Heo J."/>
            <person name="Kim S.-J."/>
            <person name="Kim J.-S."/>
            <person name="Hong S.-B."/>
            <person name="Kwon S.-W."/>
        </authorList>
    </citation>
    <scope>NUCLEOTIDE SEQUENCE [LARGE SCALE GENOMIC DNA]</scope>
    <source>
        <strain evidence="1 2">FW10M-9</strain>
    </source>
</reference>
<accession>A0A4P6F0Y2</accession>
<sequence>MRYDTTVDIAASPDAVWGVLEDVEAWPRWTRSMTSVRRTAAGHLLPGEHVKVRQPGLPAADWTVTAVDPGASFTWVSKSPGVTTSGTHVVAPTASGSRVTLTIEQHGPLAPLVGVMLGGKTRRFVEIEAAGLRDRLEHETA</sequence>
<gene>
    <name evidence="1" type="ORF">ET471_04615</name>
</gene>
<dbReference type="EMBL" id="CP035493">
    <property type="protein sequence ID" value="QAY69410.1"/>
    <property type="molecule type" value="Genomic_DNA"/>
</dbReference>
<dbReference type="InterPro" id="IPR019587">
    <property type="entry name" value="Polyketide_cyclase/dehydratase"/>
</dbReference>
<organism evidence="1 2">
    <name type="scientific">Xylanimonas protaetiae</name>
    <dbReference type="NCBI Taxonomy" id="2509457"/>
    <lineage>
        <taxon>Bacteria</taxon>
        <taxon>Bacillati</taxon>
        <taxon>Actinomycetota</taxon>
        <taxon>Actinomycetes</taxon>
        <taxon>Micrococcales</taxon>
        <taxon>Promicromonosporaceae</taxon>
        <taxon>Xylanimonas</taxon>
    </lineage>
</organism>
<dbReference type="KEGG" id="xya:ET471_04615"/>
<dbReference type="Proteomes" id="UP000292118">
    <property type="component" value="Chromosome"/>
</dbReference>
<dbReference type="Gene3D" id="3.30.530.20">
    <property type="match status" value="1"/>
</dbReference>
<evidence type="ECO:0000313" key="2">
    <source>
        <dbReference type="Proteomes" id="UP000292118"/>
    </source>
</evidence>
<dbReference type="RefSeq" id="WP_129186810.1">
    <property type="nucleotide sequence ID" value="NZ_CP035493.1"/>
</dbReference>
<dbReference type="OrthoDB" id="191189at2"/>
<proteinExistence type="predicted"/>
<keyword evidence="2" id="KW-1185">Reference proteome</keyword>
<dbReference type="AlphaFoldDB" id="A0A4P6F0Y2"/>